<reference evidence="2" key="1">
    <citation type="journal article" date="2014" name="Int. J. Syst. Evol. Microbiol.">
        <title>Complete genome sequence of Corynebacterium casei LMG S-19264T (=DSM 44701T), isolated from a smear-ripened cheese.</title>
        <authorList>
            <consortium name="US DOE Joint Genome Institute (JGI-PGF)"/>
            <person name="Walter F."/>
            <person name="Albersmeier A."/>
            <person name="Kalinowski J."/>
            <person name="Ruckert C."/>
        </authorList>
    </citation>
    <scope>NUCLEOTIDE SEQUENCE</scope>
    <source>
        <strain evidence="2">JCM 4369</strain>
    </source>
</reference>
<name>A0A918MCM1_9ACTN</name>
<comment type="caution">
    <text evidence="2">The sequence shown here is derived from an EMBL/GenBank/DDBJ whole genome shotgun (WGS) entry which is preliminary data.</text>
</comment>
<accession>A0A918MCM1</accession>
<protein>
    <submittedName>
        <fullName evidence="2">Uncharacterized protein</fullName>
    </submittedName>
</protein>
<sequence length="97" mass="10371">MSGVPRSIQFGAPLTKRVVSIVALLERGPVLCTAESGTPHRPSPPQRRDVPDRPPLSRRVSGHALGIRVAPRAAVRRWGPGRIIGTAEALAAALTRR</sequence>
<dbReference type="Proteomes" id="UP000618795">
    <property type="component" value="Unassembled WGS sequence"/>
</dbReference>
<evidence type="ECO:0000256" key="1">
    <source>
        <dbReference type="SAM" id="MobiDB-lite"/>
    </source>
</evidence>
<evidence type="ECO:0000313" key="3">
    <source>
        <dbReference type="Proteomes" id="UP000618795"/>
    </source>
</evidence>
<reference evidence="2" key="2">
    <citation type="submission" date="2020-09" db="EMBL/GenBank/DDBJ databases">
        <authorList>
            <person name="Sun Q."/>
            <person name="Ohkuma M."/>
        </authorList>
    </citation>
    <scope>NUCLEOTIDE SEQUENCE</scope>
    <source>
        <strain evidence="2">JCM 4369</strain>
    </source>
</reference>
<proteinExistence type="predicted"/>
<organism evidence="2 3">
    <name type="scientific">Streptomyces filipinensis</name>
    <dbReference type="NCBI Taxonomy" id="66887"/>
    <lineage>
        <taxon>Bacteria</taxon>
        <taxon>Bacillati</taxon>
        <taxon>Actinomycetota</taxon>
        <taxon>Actinomycetes</taxon>
        <taxon>Kitasatosporales</taxon>
        <taxon>Streptomycetaceae</taxon>
        <taxon>Streptomyces</taxon>
    </lineage>
</organism>
<dbReference type="EMBL" id="BMTD01000012">
    <property type="protein sequence ID" value="GGV08500.1"/>
    <property type="molecule type" value="Genomic_DNA"/>
</dbReference>
<gene>
    <name evidence="2" type="ORF">GCM10010260_53180</name>
</gene>
<dbReference type="AlphaFoldDB" id="A0A918MCM1"/>
<feature type="region of interest" description="Disordered" evidence="1">
    <location>
        <begin position="33"/>
        <end position="60"/>
    </location>
</feature>
<evidence type="ECO:0000313" key="2">
    <source>
        <dbReference type="EMBL" id="GGV08500.1"/>
    </source>
</evidence>
<keyword evidence="3" id="KW-1185">Reference proteome</keyword>